<dbReference type="Gene3D" id="2.60.120.330">
    <property type="entry name" value="B-lactam Antibiotic, Isopenicillin N Synthase, Chain"/>
    <property type="match status" value="1"/>
</dbReference>
<dbReference type="AlphaFoldDB" id="A0A164JJN5"/>
<dbReference type="InterPro" id="IPR027443">
    <property type="entry name" value="IPNS-like_sf"/>
</dbReference>
<keyword evidence="3" id="KW-1185">Reference proteome</keyword>
<evidence type="ECO:0000313" key="3">
    <source>
        <dbReference type="Proteomes" id="UP000076512"/>
    </source>
</evidence>
<evidence type="ECO:0000313" key="2">
    <source>
        <dbReference type="EMBL" id="KZM70466.1"/>
    </source>
</evidence>
<reference evidence="2 3" key="1">
    <citation type="submission" date="2016-04" db="EMBL/GenBank/DDBJ databases">
        <authorList>
            <person name="Evans L.H."/>
            <person name="Alamgir A."/>
            <person name="Owens N."/>
            <person name="Weber N.D."/>
            <person name="Virtaneva K."/>
            <person name="Barbian K."/>
            <person name="Babar A."/>
            <person name="Rosenke K."/>
        </authorList>
    </citation>
    <scope>NUCLEOTIDE SEQUENCE [LARGE SCALE GENOMIC DNA]</scope>
    <source>
        <strain evidence="2 3">IFM 0406</strain>
    </source>
</reference>
<dbReference type="STRING" id="455432.AWN90_04100"/>
<gene>
    <name evidence="2" type="ORF">AWN90_04100</name>
</gene>
<name>A0A164JJN5_9NOCA</name>
<feature type="domain" description="Aspartyl/asparaginy/proline hydroxylase" evidence="1">
    <location>
        <begin position="116"/>
        <end position="195"/>
    </location>
</feature>
<evidence type="ECO:0000259" key="1">
    <source>
        <dbReference type="Pfam" id="PF05118"/>
    </source>
</evidence>
<protein>
    <recommendedName>
        <fullName evidence="1">Aspartyl/asparaginy/proline hydroxylase domain-containing protein</fullName>
    </recommendedName>
</protein>
<dbReference type="SUPFAM" id="SSF51197">
    <property type="entry name" value="Clavaminate synthase-like"/>
    <property type="match status" value="1"/>
</dbReference>
<dbReference type="Pfam" id="PF05118">
    <property type="entry name" value="Asp_Arg_Hydrox"/>
    <property type="match status" value="1"/>
</dbReference>
<sequence length="215" mass="24132">MNHLPTKAIGTSETRAEEFYRGPSDAVFDVNLLRQACDQVMERVGLLVTDRAGDSMTCVSLTHRPGAVDPLADGLESQFAPDGTLRYLESEFCCFNDDFADTYFATVWRSVRALYPVGRMRLMIVGPQQIYRMHADATKRAHLAIHTDPDAFLVGPDGHGHHVPADGRLRVFDTRLRHTAFNAGTTQRVHLTISMASTERRHHTALLRRTDEADR</sequence>
<comment type="caution">
    <text evidence="2">The sequence shown here is derived from an EMBL/GenBank/DDBJ whole genome shotgun (WGS) entry which is preliminary data.</text>
</comment>
<accession>A0A164JJN5</accession>
<dbReference type="InterPro" id="IPR007803">
    <property type="entry name" value="Asp/Arg/Pro-Hydrxlase"/>
</dbReference>
<dbReference type="EMBL" id="LWGR01000015">
    <property type="protein sequence ID" value="KZM70466.1"/>
    <property type="molecule type" value="Genomic_DNA"/>
</dbReference>
<proteinExistence type="predicted"/>
<organism evidence="2 3">
    <name type="scientific">Nocardia terpenica</name>
    <dbReference type="NCBI Taxonomy" id="455432"/>
    <lineage>
        <taxon>Bacteria</taxon>
        <taxon>Bacillati</taxon>
        <taxon>Actinomycetota</taxon>
        <taxon>Actinomycetes</taxon>
        <taxon>Mycobacteriales</taxon>
        <taxon>Nocardiaceae</taxon>
        <taxon>Nocardia</taxon>
    </lineage>
</organism>
<dbReference type="Proteomes" id="UP000076512">
    <property type="component" value="Unassembled WGS sequence"/>
</dbReference>